<name>A9B1U3_HERA2</name>
<dbReference type="Pfam" id="PF08713">
    <property type="entry name" value="DNA_alkylation"/>
    <property type="match status" value="1"/>
</dbReference>
<dbReference type="Proteomes" id="UP000000787">
    <property type="component" value="Chromosome"/>
</dbReference>
<dbReference type="Gene3D" id="1.25.40.290">
    <property type="entry name" value="ARM repeat domains"/>
    <property type="match status" value="1"/>
</dbReference>
<dbReference type="InParanoid" id="A9B1U3"/>
<dbReference type="InterPro" id="IPR016024">
    <property type="entry name" value="ARM-type_fold"/>
</dbReference>
<dbReference type="eggNOG" id="COG4335">
    <property type="taxonomic scope" value="Bacteria"/>
</dbReference>
<accession>A9B1U3</accession>
<gene>
    <name evidence="1" type="ordered locus">Haur_2747</name>
</gene>
<evidence type="ECO:0000313" key="2">
    <source>
        <dbReference type="Proteomes" id="UP000000787"/>
    </source>
</evidence>
<sequence length="258" mass="28685">MAESRKGATKLANIPPDILQQLNTGQLATANLMEGLAIDFQQLVQHCFAELPATALARYDPTTGVVKRMQTMGQILNQQLGFGAFNRVATHQADTVRGWAAFMLADQADLSIVERLKLVQPLADDAHFGVREWAWLALRPQLAADLATSLSELQTWVGHSSENIRRFAIESLRPRGVWCSHINQLKQNPSLALELLTPVRSDASRYVQLSVANWLNDASKAQPSWVEQLTTQWLAESPSAETRWIVNHATRSLRKAKG</sequence>
<dbReference type="STRING" id="316274.Haur_2747"/>
<keyword evidence="2" id="KW-1185">Reference proteome</keyword>
<dbReference type="BioCyc" id="HAUR316274:GHYA-2778-MONOMER"/>
<organism evidence="1 2">
    <name type="scientific">Herpetosiphon aurantiacus (strain ATCC 23779 / DSM 785 / 114-95)</name>
    <dbReference type="NCBI Taxonomy" id="316274"/>
    <lineage>
        <taxon>Bacteria</taxon>
        <taxon>Bacillati</taxon>
        <taxon>Chloroflexota</taxon>
        <taxon>Chloroflexia</taxon>
        <taxon>Herpetosiphonales</taxon>
        <taxon>Herpetosiphonaceae</taxon>
        <taxon>Herpetosiphon</taxon>
    </lineage>
</organism>
<dbReference type="EMBL" id="CP000875">
    <property type="protein sequence ID" value="ABX05385.1"/>
    <property type="molecule type" value="Genomic_DNA"/>
</dbReference>
<evidence type="ECO:0008006" key="3">
    <source>
        <dbReference type="Google" id="ProtNLM"/>
    </source>
</evidence>
<proteinExistence type="predicted"/>
<dbReference type="KEGG" id="hau:Haur_2747"/>
<dbReference type="HOGENOM" id="CLU_088207_0_0_0"/>
<evidence type="ECO:0000313" key="1">
    <source>
        <dbReference type="EMBL" id="ABX05385.1"/>
    </source>
</evidence>
<dbReference type="InterPro" id="IPR014825">
    <property type="entry name" value="DNA_alkylation"/>
</dbReference>
<dbReference type="AlphaFoldDB" id="A9B1U3"/>
<dbReference type="SUPFAM" id="SSF48371">
    <property type="entry name" value="ARM repeat"/>
    <property type="match status" value="1"/>
</dbReference>
<protein>
    <recommendedName>
        <fullName evidence="3">DNA alkylation repair protein</fullName>
    </recommendedName>
</protein>
<reference evidence="1 2" key="1">
    <citation type="journal article" date="2011" name="Stand. Genomic Sci.">
        <title>Complete genome sequence of the filamentous gliding predatory bacterium Herpetosiphon aurantiacus type strain (114-95(T)).</title>
        <authorList>
            <person name="Kiss H."/>
            <person name="Nett M."/>
            <person name="Domin N."/>
            <person name="Martin K."/>
            <person name="Maresca J.A."/>
            <person name="Copeland A."/>
            <person name="Lapidus A."/>
            <person name="Lucas S."/>
            <person name="Berry K.W."/>
            <person name="Glavina Del Rio T."/>
            <person name="Dalin E."/>
            <person name="Tice H."/>
            <person name="Pitluck S."/>
            <person name="Richardson P."/>
            <person name="Bruce D."/>
            <person name="Goodwin L."/>
            <person name="Han C."/>
            <person name="Detter J.C."/>
            <person name="Schmutz J."/>
            <person name="Brettin T."/>
            <person name="Land M."/>
            <person name="Hauser L."/>
            <person name="Kyrpides N.C."/>
            <person name="Ivanova N."/>
            <person name="Goker M."/>
            <person name="Woyke T."/>
            <person name="Klenk H.P."/>
            <person name="Bryant D.A."/>
        </authorList>
    </citation>
    <scope>NUCLEOTIDE SEQUENCE [LARGE SCALE GENOMIC DNA]</scope>
    <source>
        <strain evidence="2">ATCC 23779 / DSM 785 / 114-95</strain>
    </source>
</reference>